<dbReference type="SUPFAM" id="SSF53335">
    <property type="entry name" value="S-adenosyl-L-methionine-dependent methyltransferases"/>
    <property type="match status" value="1"/>
</dbReference>
<name>A0ABD3QBJ5_9STRA</name>
<evidence type="ECO:0000313" key="12">
    <source>
        <dbReference type="Proteomes" id="UP001530315"/>
    </source>
</evidence>
<protein>
    <recommendedName>
        <fullName evidence="6">Alpha N-terminal protein methyltransferase 1</fullName>
        <ecNumber evidence="5">2.1.1.244</ecNumber>
    </recommendedName>
    <alternativeName>
        <fullName evidence="7">X-Pro-Lys N-terminal protein methyltransferase 1</fullName>
    </alternativeName>
</protein>
<reference evidence="11 12" key="1">
    <citation type="submission" date="2024-10" db="EMBL/GenBank/DDBJ databases">
        <title>Updated reference genomes for cyclostephanoid diatoms.</title>
        <authorList>
            <person name="Roberts W.R."/>
            <person name="Alverson A.J."/>
        </authorList>
    </citation>
    <scope>NUCLEOTIDE SEQUENCE [LARGE SCALE GENOMIC DNA]</scope>
    <source>
        <strain evidence="11 12">AJA276-08</strain>
    </source>
</reference>
<keyword evidence="2" id="KW-0489">Methyltransferase</keyword>
<keyword evidence="4" id="KW-0949">S-adenosyl-L-methionine</keyword>
<dbReference type="AlphaFoldDB" id="A0ABD3QBJ5"/>
<evidence type="ECO:0000313" key="11">
    <source>
        <dbReference type="EMBL" id="KAL3797488.1"/>
    </source>
</evidence>
<evidence type="ECO:0000256" key="9">
    <source>
        <dbReference type="ARBA" id="ARBA00047885"/>
    </source>
</evidence>
<dbReference type="EMBL" id="JALLAZ020000344">
    <property type="protein sequence ID" value="KAL3797488.1"/>
    <property type="molecule type" value="Genomic_DNA"/>
</dbReference>
<dbReference type="GO" id="GO:0071885">
    <property type="term" value="F:N-terminal protein N-methyltransferase activity"/>
    <property type="evidence" value="ECO:0007669"/>
    <property type="project" value="UniProtKB-EC"/>
</dbReference>
<sequence>MDVTIQIQNILSGAGNYIHGRDSDDDTGVTYASIVEWKEDIGMTFSYGTCRNNQRQHATRQQWYKTGYDYWENELNCPATVDGVLGGFAILSKRDLEGSSDFMRYLKSTIRPKLKLTQEDNDGIPTRACECGAGKLYFGVVPWDPIGHHLINFRQPTTCDVPDRVTKGLLLPLGVTHCDLVEPSPRLISSAPDYLGEKSAKCRYFCQGLQDFEPKEHTYDIIWIQWVIGYLTDDDLVDFLKRCAVGLRRGGVVVIKDNTCEQEAFIVDRDDASSTRSLPYILAIAELAGLRVVYQRFQEDFPTNIFPVPIIALEPRLSGDCS</sequence>
<gene>
    <name evidence="11" type="ORF">ACHAW5_010097</name>
</gene>
<accession>A0ABD3QBJ5</accession>
<organism evidence="11 12">
    <name type="scientific">Stephanodiscus triporus</name>
    <dbReference type="NCBI Taxonomy" id="2934178"/>
    <lineage>
        <taxon>Eukaryota</taxon>
        <taxon>Sar</taxon>
        <taxon>Stramenopiles</taxon>
        <taxon>Ochrophyta</taxon>
        <taxon>Bacillariophyta</taxon>
        <taxon>Coscinodiscophyceae</taxon>
        <taxon>Thalassiosirophycidae</taxon>
        <taxon>Stephanodiscales</taxon>
        <taxon>Stephanodiscaceae</taxon>
        <taxon>Stephanodiscus</taxon>
    </lineage>
</organism>
<comment type="caution">
    <text evidence="11">The sequence shown here is derived from an EMBL/GenBank/DDBJ whole genome shotgun (WGS) entry which is preliminary data.</text>
</comment>
<dbReference type="PANTHER" id="PTHR12753">
    <property type="entry name" value="AD-003 - RELATED"/>
    <property type="match status" value="1"/>
</dbReference>
<evidence type="ECO:0000256" key="2">
    <source>
        <dbReference type="ARBA" id="ARBA00022603"/>
    </source>
</evidence>
<evidence type="ECO:0000256" key="8">
    <source>
        <dbReference type="ARBA" id="ARBA00047306"/>
    </source>
</evidence>
<dbReference type="Gene3D" id="3.40.50.150">
    <property type="entry name" value="Vaccinia Virus protein VP39"/>
    <property type="match status" value="2"/>
</dbReference>
<proteinExistence type="inferred from homology"/>
<evidence type="ECO:0000256" key="4">
    <source>
        <dbReference type="ARBA" id="ARBA00022691"/>
    </source>
</evidence>
<dbReference type="Pfam" id="PF05891">
    <property type="entry name" value="Methyltransf_PK"/>
    <property type="match status" value="2"/>
</dbReference>
<evidence type="ECO:0000256" key="3">
    <source>
        <dbReference type="ARBA" id="ARBA00022679"/>
    </source>
</evidence>
<comment type="catalytic activity">
    <reaction evidence="9">
        <text>N-terminal L-prolyl-L-prolyl-L-lysyl-[protein] + 2 S-adenosyl-L-methionine = N-terminal N,N-dimethyl-L-prolyl-L-prolyl-L-lysyl-[protein] + 2 S-adenosyl-L-homocysteine + 2 H(+)</text>
        <dbReference type="Rhea" id="RHEA:54736"/>
        <dbReference type="Rhea" id="RHEA-COMP:13787"/>
        <dbReference type="Rhea" id="RHEA-COMP:13974"/>
        <dbReference type="ChEBI" id="CHEBI:15378"/>
        <dbReference type="ChEBI" id="CHEBI:57856"/>
        <dbReference type="ChEBI" id="CHEBI:59789"/>
        <dbReference type="ChEBI" id="CHEBI:138059"/>
        <dbReference type="ChEBI" id="CHEBI:138318"/>
        <dbReference type="EC" id="2.1.1.244"/>
    </reaction>
</comment>
<evidence type="ECO:0000256" key="1">
    <source>
        <dbReference type="ARBA" id="ARBA00009059"/>
    </source>
</evidence>
<keyword evidence="3" id="KW-0808">Transferase</keyword>
<dbReference type="EC" id="2.1.1.244" evidence="5"/>
<comment type="catalytic activity">
    <reaction evidence="8">
        <text>N-terminal L-seryl-L-prolyl-L-lysyl-[protein] + 3 S-adenosyl-L-methionine = N-terminal N,N,N-trimethyl-L-seryl-L-prolyl-L-lysyl-[protein] + 3 S-adenosyl-L-homocysteine + 3 H(+)</text>
        <dbReference type="Rhea" id="RHEA:54724"/>
        <dbReference type="Rhea" id="RHEA-COMP:13789"/>
        <dbReference type="Rhea" id="RHEA-COMP:13973"/>
        <dbReference type="ChEBI" id="CHEBI:15378"/>
        <dbReference type="ChEBI" id="CHEBI:57856"/>
        <dbReference type="ChEBI" id="CHEBI:59789"/>
        <dbReference type="ChEBI" id="CHEBI:138061"/>
        <dbReference type="ChEBI" id="CHEBI:138317"/>
        <dbReference type="EC" id="2.1.1.244"/>
    </reaction>
</comment>
<evidence type="ECO:0000256" key="7">
    <source>
        <dbReference type="ARBA" id="ARBA00043129"/>
    </source>
</evidence>
<dbReference type="PANTHER" id="PTHR12753:SF0">
    <property type="entry name" value="ALPHA N-TERMINAL PROTEIN METHYLTRANSFERASE 1"/>
    <property type="match status" value="1"/>
</dbReference>
<keyword evidence="12" id="KW-1185">Reference proteome</keyword>
<dbReference type="InterPro" id="IPR029063">
    <property type="entry name" value="SAM-dependent_MTases_sf"/>
</dbReference>
<comment type="similarity">
    <text evidence="1">Belongs to the methyltransferase superfamily. NTM1 family.</text>
</comment>
<dbReference type="InterPro" id="IPR008576">
    <property type="entry name" value="MeTrfase_NTM1"/>
</dbReference>
<dbReference type="Proteomes" id="UP001530315">
    <property type="component" value="Unassembled WGS sequence"/>
</dbReference>
<evidence type="ECO:0000256" key="6">
    <source>
        <dbReference type="ARBA" id="ARBA00039449"/>
    </source>
</evidence>
<evidence type="ECO:0000256" key="5">
    <source>
        <dbReference type="ARBA" id="ARBA00039112"/>
    </source>
</evidence>
<dbReference type="GO" id="GO:0032259">
    <property type="term" value="P:methylation"/>
    <property type="evidence" value="ECO:0007669"/>
    <property type="project" value="UniProtKB-KW"/>
</dbReference>
<comment type="catalytic activity">
    <reaction evidence="10">
        <text>N-terminal L-alanyl-L-prolyl-L-lysyl-[protein] + 3 S-adenosyl-L-methionine = N-terminal N,N,N-trimethyl-L-alanyl-L-prolyl-L-lysyl-[protein] + 3 S-adenosyl-L-homocysteine + 3 H(+)</text>
        <dbReference type="Rhea" id="RHEA:54712"/>
        <dbReference type="Rhea" id="RHEA-COMP:13785"/>
        <dbReference type="Rhea" id="RHEA-COMP:13971"/>
        <dbReference type="ChEBI" id="CHEBI:15378"/>
        <dbReference type="ChEBI" id="CHEBI:57856"/>
        <dbReference type="ChEBI" id="CHEBI:59789"/>
        <dbReference type="ChEBI" id="CHEBI:138057"/>
        <dbReference type="ChEBI" id="CHEBI:138315"/>
        <dbReference type="EC" id="2.1.1.244"/>
    </reaction>
</comment>
<evidence type="ECO:0000256" key="10">
    <source>
        <dbReference type="ARBA" id="ARBA00048167"/>
    </source>
</evidence>